<protein>
    <recommendedName>
        <fullName evidence="4">PWWP domain-containing protein</fullName>
    </recommendedName>
</protein>
<dbReference type="EnsemblProtists" id="EOD33611">
    <property type="protein sequence ID" value="EOD33611"/>
    <property type="gene ID" value="EMIHUDRAFT_111744"/>
</dbReference>
<reference evidence="3" key="1">
    <citation type="journal article" date="2013" name="Nature">
        <title>Pan genome of the phytoplankton Emiliania underpins its global distribution.</title>
        <authorList>
            <person name="Read B.A."/>
            <person name="Kegel J."/>
            <person name="Klute M.J."/>
            <person name="Kuo A."/>
            <person name="Lefebvre S.C."/>
            <person name="Maumus F."/>
            <person name="Mayer C."/>
            <person name="Miller J."/>
            <person name="Monier A."/>
            <person name="Salamov A."/>
            <person name="Young J."/>
            <person name="Aguilar M."/>
            <person name="Claverie J.M."/>
            <person name="Frickenhaus S."/>
            <person name="Gonzalez K."/>
            <person name="Herman E.K."/>
            <person name="Lin Y.C."/>
            <person name="Napier J."/>
            <person name="Ogata H."/>
            <person name="Sarno A.F."/>
            <person name="Shmutz J."/>
            <person name="Schroeder D."/>
            <person name="de Vargas C."/>
            <person name="Verret F."/>
            <person name="von Dassow P."/>
            <person name="Valentin K."/>
            <person name="Van de Peer Y."/>
            <person name="Wheeler G."/>
            <person name="Dacks J.B."/>
            <person name="Delwiche C.F."/>
            <person name="Dyhrman S.T."/>
            <person name="Glockner G."/>
            <person name="John U."/>
            <person name="Richards T."/>
            <person name="Worden A.Z."/>
            <person name="Zhang X."/>
            <person name="Grigoriev I.V."/>
            <person name="Allen A.E."/>
            <person name="Bidle K."/>
            <person name="Borodovsky M."/>
            <person name="Bowler C."/>
            <person name="Brownlee C."/>
            <person name="Cock J.M."/>
            <person name="Elias M."/>
            <person name="Gladyshev V.N."/>
            <person name="Groth M."/>
            <person name="Guda C."/>
            <person name="Hadaegh A."/>
            <person name="Iglesias-Rodriguez M.D."/>
            <person name="Jenkins J."/>
            <person name="Jones B.M."/>
            <person name="Lawson T."/>
            <person name="Leese F."/>
            <person name="Lindquist E."/>
            <person name="Lobanov A."/>
            <person name="Lomsadze A."/>
            <person name="Malik S.B."/>
            <person name="Marsh M.E."/>
            <person name="Mackinder L."/>
            <person name="Mock T."/>
            <person name="Mueller-Roeber B."/>
            <person name="Pagarete A."/>
            <person name="Parker M."/>
            <person name="Probert I."/>
            <person name="Quesneville H."/>
            <person name="Raines C."/>
            <person name="Rensing S.A."/>
            <person name="Riano-Pachon D.M."/>
            <person name="Richier S."/>
            <person name="Rokitta S."/>
            <person name="Shiraiwa Y."/>
            <person name="Soanes D.M."/>
            <person name="van der Giezen M."/>
            <person name="Wahlund T.M."/>
            <person name="Williams B."/>
            <person name="Wilson W."/>
            <person name="Wolfe G."/>
            <person name="Wurch L.L."/>
        </authorList>
    </citation>
    <scope>NUCLEOTIDE SEQUENCE</scope>
</reference>
<feature type="compositionally biased region" description="Basic and acidic residues" evidence="1">
    <location>
        <begin position="401"/>
        <end position="411"/>
    </location>
</feature>
<evidence type="ECO:0000313" key="2">
    <source>
        <dbReference type="EnsemblProtists" id="EOD33611"/>
    </source>
</evidence>
<accession>A0A0D3KCX6</accession>
<dbReference type="AlphaFoldDB" id="A0A0D3KCX6"/>
<sequence length="491" mass="50805">MEHSWETAASLASLGGESEEEEEAFRPPVSAAAGGDDGLDEPVLLVDLAAVAASAGGAVTDMQQARTMVLEALGGEDEFLARSENLFASGHCRHAERRSCGAEREAMEAERGGGAVVSVIFYPPICGGVPLRELWRAVREPSEWEVVDELKLRAARCHKSLKWKLEVAREAEALAGASVREGGGRPVNGNGGGGGVRSDGSAFGLDWANGCGAARLPGGSCEEEEAAVETVSAAEVLAGVAEYGPNYSLPQPAESKTARRKRLRLDAAARIAGHAVVKAGTHVEILGEHRWWPGTITGREEGSDGRLVHAVEYDGYPDQDFRLNLEEVSWRRATLGAGGAAPTSGEVSDGEGSDEAADALPASATDIGGAVATGDEGSGVEGDGGEAGDAPLTCEPAPTQPRERHSARAGDESPAAAGMASGDAGATYAAPGGYAGREEAAGEASSAPAALNWPGRRRPRRSAAMELLRAARRNEDEQREAMSRRPAAGSL</sequence>
<proteinExistence type="predicted"/>
<dbReference type="PaxDb" id="2903-EOD33611"/>
<dbReference type="KEGG" id="ehx:EMIHUDRAFT_111744"/>
<evidence type="ECO:0000256" key="1">
    <source>
        <dbReference type="SAM" id="MobiDB-lite"/>
    </source>
</evidence>
<feature type="compositionally biased region" description="Basic and acidic residues" evidence="1">
    <location>
        <begin position="472"/>
        <end position="483"/>
    </location>
</feature>
<evidence type="ECO:0000313" key="3">
    <source>
        <dbReference type="Proteomes" id="UP000013827"/>
    </source>
</evidence>
<feature type="region of interest" description="Disordered" evidence="1">
    <location>
        <begin position="1"/>
        <end position="33"/>
    </location>
</feature>
<dbReference type="RefSeq" id="XP_005786040.1">
    <property type="nucleotide sequence ID" value="XM_005785983.1"/>
</dbReference>
<feature type="region of interest" description="Disordered" evidence="1">
    <location>
        <begin position="336"/>
        <end position="491"/>
    </location>
</feature>
<reference evidence="2" key="2">
    <citation type="submission" date="2024-10" db="UniProtKB">
        <authorList>
            <consortium name="EnsemblProtists"/>
        </authorList>
    </citation>
    <scope>IDENTIFICATION</scope>
</reference>
<organism evidence="2 3">
    <name type="scientific">Emiliania huxleyi (strain CCMP1516)</name>
    <dbReference type="NCBI Taxonomy" id="280463"/>
    <lineage>
        <taxon>Eukaryota</taxon>
        <taxon>Haptista</taxon>
        <taxon>Haptophyta</taxon>
        <taxon>Prymnesiophyceae</taxon>
        <taxon>Isochrysidales</taxon>
        <taxon>Noelaerhabdaceae</taxon>
        <taxon>Emiliania</taxon>
    </lineage>
</organism>
<dbReference type="HOGENOM" id="CLU_556025_0_0_1"/>
<dbReference type="Proteomes" id="UP000013827">
    <property type="component" value="Unassembled WGS sequence"/>
</dbReference>
<dbReference type="GeneID" id="17278882"/>
<keyword evidence="3" id="KW-1185">Reference proteome</keyword>
<feature type="compositionally biased region" description="Acidic residues" evidence="1">
    <location>
        <begin position="348"/>
        <end position="357"/>
    </location>
</feature>
<feature type="compositionally biased region" description="Low complexity" evidence="1">
    <location>
        <begin position="415"/>
        <end position="432"/>
    </location>
</feature>
<evidence type="ECO:0008006" key="4">
    <source>
        <dbReference type="Google" id="ProtNLM"/>
    </source>
</evidence>
<feature type="compositionally biased region" description="Gly residues" evidence="1">
    <location>
        <begin position="376"/>
        <end position="387"/>
    </location>
</feature>
<name>A0A0D3KCX6_EMIH1</name>